<accession>A0A8D9ECV9</accession>
<name>A0A8D9ECV9_9HEMI</name>
<proteinExistence type="predicted"/>
<evidence type="ECO:0000313" key="1">
    <source>
        <dbReference type="EMBL" id="CAG6748902.1"/>
    </source>
</evidence>
<dbReference type="EMBL" id="HBUF01382625">
    <property type="protein sequence ID" value="CAG6730917.1"/>
    <property type="molecule type" value="Transcribed_RNA"/>
</dbReference>
<dbReference type="EMBL" id="HBUF01521095">
    <property type="protein sequence ID" value="CAG6748902.1"/>
    <property type="molecule type" value="Transcribed_RNA"/>
</dbReference>
<organism evidence="1">
    <name type="scientific">Cacopsylla melanoneura</name>
    <dbReference type="NCBI Taxonomy" id="428564"/>
    <lineage>
        <taxon>Eukaryota</taxon>
        <taxon>Metazoa</taxon>
        <taxon>Ecdysozoa</taxon>
        <taxon>Arthropoda</taxon>
        <taxon>Hexapoda</taxon>
        <taxon>Insecta</taxon>
        <taxon>Pterygota</taxon>
        <taxon>Neoptera</taxon>
        <taxon>Paraneoptera</taxon>
        <taxon>Hemiptera</taxon>
        <taxon>Sternorrhyncha</taxon>
        <taxon>Psylloidea</taxon>
        <taxon>Psyllidae</taxon>
        <taxon>Psyllinae</taxon>
        <taxon>Cacopsylla</taxon>
    </lineage>
</organism>
<protein>
    <submittedName>
        <fullName evidence="1">Uncharacterized protein</fullName>
    </submittedName>
</protein>
<dbReference type="EMBL" id="HBUF01382624">
    <property type="protein sequence ID" value="CAG6730915.1"/>
    <property type="molecule type" value="Transcribed_RNA"/>
</dbReference>
<dbReference type="EMBL" id="HBUF01521093">
    <property type="protein sequence ID" value="CAG6748896.1"/>
    <property type="molecule type" value="Transcribed_RNA"/>
</dbReference>
<dbReference type="EMBL" id="HBUF01521094">
    <property type="protein sequence ID" value="CAG6748899.1"/>
    <property type="molecule type" value="Transcribed_RNA"/>
</dbReference>
<reference evidence="1" key="1">
    <citation type="submission" date="2021-05" db="EMBL/GenBank/DDBJ databases">
        <authorList>
            <person name="Alioto T."/>
            <person name="Alioto T."/>
            <person name="Gomez Garrido J."/>
        </authorList>
    </citation>
    <scope>NUCLEOTIDE SEQUENCE</scope>
</reference>
<dbReference type="AlphaFoldDB" id="A0A8D9ECV9"/>
<dbReference type="EMBL" id="HBUF01185266">
    <property type="protein sequence ID" value="CAG6656526.1"/>
    <property type="molecule type" value="Transcribed_RNA"/>
</dbReference>
<dbReference type="EMBL" id="HBUF01127179">
    <property type="protein sequence ID" value="CAG6643421.1"/>
    <property type="molecule type" value="Transcribed_RNA"/>
</dbReference>
<dbReference type="EMBL" id="HBUF01127177">
    <property type="protein sequence ID" value="CAG6643417.1"/>
    <property type="molecule type" value="Transcribed_RNA"/>
</dbReference>
<dbReference type="EMBL" id="HBUF01127178">
    <property type="protein sequence ID" value="CAG6643419.1"/>
    <property type="molecule type" value="Transcribed_RNA"/>
</dbReference>
<sequence>MCLSYSILVPRRFKMFLSLSVLSFMSAKFVEDCFAVSLTLSFTRGNTVSLNSLLSTMKTCLPNYNKLNHCSKQPYLLPTMQRVVRVNPCEPFSPPHCLVSIRV</sequence>
<dbReference type="EMBL" id="HBUF01185265">
    <property type="protein sequence ID" value="CAG6656524.1"/>
    <property type="molecule type" value="Transcribed_RNA"/>
</dbReference>